<dbReference type="Gene3D" id="1.20.1600.10">
    <property type="entry name" value="Outer membrane efflux proteins (OEP)"/>
    <property type="match status" value="1"/>
</dbReference>
<name>A0A1T4T2W3_9HYPH</name>
<dbReference type="Proteomes" id="UP000190092">
    <property type="component" value="Unassembled WGS sequence"/>
</dbReference>
<accession>A0A1T4T2W3</accession>
<keyword evidence="2" id="KW-0175">Coiled coil</keyword>
<evidence type="ECO:0000313" key="5">
    <source>
        <dbReference type="Proteomes" id="UP000190092"/>
    </source>
</evidence>
<dbReference type="GO" id="GO:0015562">
    <property type="term" value="F:efflux transmembrane transporter activity"/>
    <property type="evidence" value="ECO:0007669"/>
    <property type="project" value="InterPro"/>
</dbReference>
<dbReference type="PANTHER" id="PTHR30203:SF24">
    <property type="entry name" value="BLR4935 PROTEIN"/>
    <property type="match status" value="1"/>
</dbReference>
<feature type="signal peptide" evidence="3">
    <location>
        <begin position="1"/>
        <end position="24"/>
    </location>
</feature>
<dbReference type="InterPro" id="IPR010131">
    <property type="entry name" value="MdtP/NodT-like"/>
</dbReference>
<evidence type="ECO:0000256" key="1">
    <source>
        <dbReference type="ARBA" id="ARBA00007613"/>
    </source>
</evidence>
<gene>
    <name evidence="4" type="ORF">SAMN02745126_05559</name>
</gene>
<dbReference type="PROSITE" id="PS51257">
    <property type="entry name" value="PROKAR_LIPOPROTEIN"/>
    <property type="match status" value="1"/>
</dbReference>
<evidence type="ECO:0000313" key="4">
    <source>
        <dbReference type="EMBL" id="SKA34850.1"/>
    </source>
</evidence>
<evidence type="ECO:0000256" key="2">
    <source>
        <dbReference type="SAM" id="Coils"/>
    </source>
</evidence>
<reference evidence="5" key="1">
    <citation type="submission" date="2017-02" db="EMBL/GenBank/DDBJ databases">
        <authorList>
            <person name="Varghese N."/>
            <person name="Submissions S."/>
        </authorList>
    </citation>
    <scope>NUCLEOTIDE SEQUENCE [LARGE SCALE GENOMIC DNA]</scope>
    <source>
        <strain evidence="5">ATCC 27094</strain>
    </source>
</reference>
<dbReference type="EMBL" id="FUWJ01000012">
    <property type="protein sequence ID" value="SKA34850.1"/>
    <property type="molecule type" value="Genomic_DNA"/>
</dbReference>
<keyword evidence="5" id="KW-1185">Reference proteome</keyword>
<comment type="similarity">
    <text evidence="1">Belongs to the outer membrane factor (OMF) (TC 1.B.17) family.</text>
</comment>
<dbReference type="SUPFAM" id="SSF56954">
    <property type="entry name" value="Outer membrane efflux proteins (OEP)"/>
    <property type="match status" value="1"/>
</dbReference>
<dbReference type="Pfam" id="PF02321">
    <property type="entry name" value="OEP"/>
    <property type="match status" value="1"/>
</dbReference>
<sequence length="479" mass="51274">MRPSILKSSLWCRQAVARATVAMAMLLAAGCASYTARPIEPAATAAALEKRSLDDAGLQSFLAAARPQQAAANTASWDLSSLTLAALYFHPDLEISKARLALARAGVKTAGQLPNPTFTLDPTQHGVVVDPSPWTVGFLITFVLETAGKRDKRLEQARNLVDAARQDLATAGWQVRGGVRTGLLDLWAADGRHRLAVRRQAVQEQVVALLERRFGAGEASALDVARERIALGQARLALREAERQAADARARLATAVGVPLRAVEALRPAFAAFDDPLRTPDPAALSAGEMRRTALRARTDVLGLLAQYEAAQSALKLAIAKQYPDLSVGPGYAYDQGDNLYTFAVGTEVPILNQNQGPIAEAEARRGEAAARVVALQATVIGSIDRSLAAWQSAGRGLGTAEELVRAETLRRARIERAVRLGEADRLAGLTAELEQVVVEQARFEAIVQQREALAQIEDALQVPMFDADETSLKLPAPS</sequence>
<feature type="coiled-coil region" evidence="2">
    <location>
        <begin position="224"/>
        <end position="258"/>
    </location>
</feature>
<keyword evidence="3" id="KW-0732">Signal</keyword>
<evidence type="ECO:0000256" key="3">
    <source>
        <dbReference type="SAM" id="SignalP"/>
    </source>
</evidence>
<dbReference type="OrthoDB" id="9791261at2"/>
<dbReference type="STRING" id="225324.SAMN02745126_05559"/>
<proteinExistence type="inferred from homology"/>
<organism evidence="4 5">
    <name type="scientific">Enhydrobacter aerosaccus</name>
    <dbReference type="NCBI Taxonomy" id="225324"/>
    <lineage>
        <taxon>Bacteria</taxon>
        <taxon>Pseudomonadati</taxon>
        <taxon>Pseudomonadota</taxon>
        <taxon>Alphaproteobacteria</taxon>
        <taxon>Hyphomicrobiales</taxon>
        <taxon>Enhydrobacter</taxon>
    </lineage>
</organism>
<dbReference type="AlphaFoldDB" id="A0A1T4T2W3"/>
<feature type="chain" id="PRO_5013250542" evidence="3">
    <location>
        <begin position="25"/>
        <end position="479"/>
    </location>
</feature>
<dbReference type="InterPro" id="IPR003423">
    <property type="entry name" value="OMP_efflux"/>
</dbReference>
<dbReference type="PANTHER" id="PTHR30203">
    <property type="entry name" value="OUTER MEMBRANE CATION EFFLUX PROTEIN"/>
    <property type="match status" value="1"/>
</dbReference>
<dbReference type="RefSeq" id="WP_085937293.1">
    <property type="nucleotide sequence ID" value="NZ_FUWJ01000012.1"/>
</dbReference>
<protein>
    <submittedName>
        <fullName evidence="4">Outer membrane protein TolC</fullName>
    </submittedName>
</protein>